<feature type="coiled-coil region" evidence="1">
    <location>
        <begin position="127"/>
        <end position="154"/>
    </location>
</feature>
<dbReference type="AlphaFoldDB" id="A0A7G9L6X8"/>
<keyword evidence="2" id="KW-0472">Membrane</keyword>
<keyword evidence="4" id="KW-1185">Reference proteome</keyword>
<organism evidence="3 4">
    <name type="scientific">Polaribacter pectinis</name>
    <dbReference type="NCBI Taxonomy" id="2738844"/>
    <lineage>
        <taxon>Bacteria</taxon>
        <taxon>Pseudomonadati</taxon>
        <taxon>Bacteroidota</taxon>
        <taxon>Flavobacteriia</taxon>
        <taxon>Flavobacteriales</taxon>
        <taxon>Flavobacteriaceae</taxon>
    </lineage>
</organism>
<evidence type="ECO:0000256" key="1">
    <source>
        <dbReference type="SAM" id="Coils"/>
    </source>
</evidence>
<feature type="transmembrane region" description="Helical" evidence="2">
    <location>
        <begin position="75"/>
        <end position="97"/>
    </location>
</feature>
<keyword evidence="2" id="KW-0812">Transmembrane</keyword>
<dbReference type="EMBL" id="CP060695">
    <property type="protein sequence ID" value="QNM84377.1"/>
    <property type="molecule type" value="Genomic_DNA"/>
</dbReference>
<dbReference type="RefSeq" id="WP_187481319.1">
    <property type="nucleotide sequence ID" value="NZ_CP060695.1"/>
</dbReference>
<sequence>MNCKNCQDSLEENAQFCDNCGAKVIIDRITFKQLITELIINVFGIDSKFFLTLRKMATKPDEVLKEYLLGVRKKYVNPFAFLAIGAGLSLLIFNYFADDFIAIQSNFNSEETAKIKEMADLDLSTLKNISEKELKILEAKKKVAQIQIKSMDKMLQFMLHYYNLLTFIFLPIYSLLSKWTYKKPHNYGEHIVINAYIYGFTTYFSIIAFFAAMLIHPSIYLFSMVAYIGYYLYAFGKLYNLTFGKSVLKLLRFLLGLILFSLIILITVAVIGFLIGKLGLI</sequence>
<feature type="transmembrane region" description="Helical" evidence="2">
    <location>
        <begin position="251"/>
        <end position="275"/>
    </location>
</feature>
<protein>
    <submittedName>
        <fullName evidence="3">DUF3667 domain-containing protein</fullName>
    </submittedName>
</protein>
<keyword evidence="1" id="KW-0175">Coiled coil</keyword>
<dbReference type="KEGG" id="ppec:H9W90_09165"/>
<name>A0A7G9L6X8_9FLAO</name>
<reference evidence="3 4" key="1">
    <citation type="submission" date="2020-08" db="EMBL/GenBank/DDBJ databases">
        <title>Polaribacter sp. L12M9 isolated from gut of the Korean scallop.</title>
        <authorList>
            <person name="Jeong Y.S."/>
        </authorList>
    </citation>
    <scope>NUCLEOTIDE SEQUENCE [LARGE SCALE GENOMIC DNA]</scope>
    <source>
        <strain evidence="3 4">L12M9</strain>
    </source>
</reference>
<evidence type="ECO:0000313" key="4">
    <source>
        <dbReference type="Proteomes" id="UP000515808"/>
    </source>
</evidence>
<proteinExistence type="predicted"/>
<gene>
    <name evidence="3" type="ORF">H9W90_09165</name>
</gene>
<evidence type="ECO:0000313" key="3">
    <source>
        <dbReference type="EMBL" id="QNM84377.1"/>
    </source>
</evidence>
<feature type="transmembrane region" description="Helical" evidence="2">
    <location>
        <begin position="159"/>
        <end position="179"/>
    </location>
</feature>
<accession>A0A7G9L6X8</accession>
<keyword evidence="2" id="KW-1133">Transmembrane helix</keyword>
<feature type="transmembrane region" description="Helical" evidence="2">
    <location>
        <begin position="191"/>
        <end position="213"/>
    </location>
</feature>
<feature type="transmembrane region" description="Helical" evidence="2">
    <location>
        <begin position="219"/>
        <end position="239"/>
    </location>
</feature>
<evidence type="ECO:0000256" key="2">
    <source>
        <dbReference type="SAM" id="Phobius"/>
    </source>
</evidence>
<dbReference type="Proteomes" id="UP000515808">
    <property type="component" value="Chromosome"/>
</dbReference>
<dbReference type="Pfam" id="PF12412">
    <property type="entry name" value="DUF3667"/>
    <property type="match status" value="1"/>
</dbReference>
<dbReference type="InterPro" id="IPR022134">
    <property type="entry name" value="DUF3667"/>
</dbReference>